<dbReference type="eggNOG" id="COG3022">
    <property type="taxonomic scope" value="Bacteria"/>
</dbReference>
<dbReference type="OrthoDB" id="9777133at2"/>
<accession>X0PGB2</accession>
<comment type="similarity">
    <text evidence="1">Belongs to the UPF0246 family.</text>
</comment>
<organism evidence="2 3">
    <name type="scientific">Lentilactobacillus farraginis DSM 18382 = JCM 14108</name>
    <dbReference type="NCBI Taxonomy" id="1423743"/>
    <lineage>
        <taxon>Bacteria</taxon>
        <taxon>Bacillati</taxon>
        <taxon>Bacillota</taxon>
        <taxon>Bacilli</taxon>
        <taxon>Lactobacillales</taxon>
        <taxon>Lactobacillaceae</taxon>
        <taxon>Lentilactobacillus</taxon>
    </lineage>
</organism>
<dbReference type="STRING" id="1423743.FD41_GL000450"/>
<gene>
    <name evidence="2" type="ORF">JCM14108_310</name>
</gene>
<dbReference type="PANTHER" id="PTHR30283">
    <property type="entry name" value="PEROXIDE STRESS RESPONSE PROTEIN YAAA"/>
    <property type="match status" value="1"/>
</dbReference>
<dbReference type="GO" id="GO:0033194">
    <property type="term" value="P:response to hydroperoxide"/>
    <property type="evidence" value="ECO:0007669"/>
    <property type="project" value="TreeGrafter"/>
</dbReference>
<comment type="caution">
    <text evidence="2">The sequence shown here is derived from an EMBL/GenBank/DDBJ whole genome shotgun (WGS) entry which is preliminary data.</text>
</comment>
<dbReference type="Pfam" id="PF03883">
    <property type="entry name" value="H2O2_YaaD"/>
    <property type="match status" value="1"/>
</dbReference>
<protein>
    <recommendedName>
        <fullName evidence="1">UPF0246 protein JCM14108_310</fullName>
    </recommendedName>
</protein>
<dbReference type="PANTHER" id="PTHR30283:SF4">
    <property type="entry name" value="PEROXIDE STRESS RESISTANCE PROTEIN YAAA"/>
    <property type="match status" value="1"/>
</dbReference>
<dbReference type="GO" id="GO:0005829">
    <property type="term" value="C:cytosol"/>
    <property type="evidence" value="ECO:0007669"/>
    <property type="project" value="TreeGrafter"/>
</dbReference>
<sequence length="252" mass="28932">MKLIISPAKKMVTDLNDFDVREKPLYLSKTKQLLTALKNYSYDELQALWRTSDKLTEQNCHQLQRIDLTSRLTPAILSYTGIQYQSMAPGVLTASALEYLQNHLWILSGFYGILRPFDGIEPYRLEMQAPLAVNGSHNLYDFWGDRLYRTLRQAGDGPIINLASKEYAKAVTPYLQADDDWIDVVFGHVSAGKLKTRATRAKMARGEMVRFIAEHQLTNVDDIKDFDSPNYTFDEDLSTKKKLVFIDRNLKK</sequence>
<proteinExistence type="inferred from homology"/>
<name>X0PGB2_9LACO</name>
<dbReference type="EMBL" id="BAKI01000002">
    <property type="protein sequence ID" value="GAF35426.1"/>
    <property type="molecule type" value="Genomic_DNA"/>
</dbReference>
<dbReference type="InterPro" id="IPR005583">
    <property type="entry name" value="YaaA"/>
</dbReference>
<reference evidence="2" key="1">
    <citation type="journal article" date="2014" name="Genome Announc.">
        <title>Draft Genome Sequences of Two Lactobacillus Strains, L. farraginis JCM 14108T and L. composti JCM 14202T, Isolated from Compost of Distilled Shochu Residue.</title>
        <authorList>
            <person name="Yuki M."/>
            <person name="Oshima K."/>
            <person name="Suda W."/>
            <person name="Kitahara M."/>
            <person name="Kitamura K."/>
            <person name="Iida T."/>
            <person name="Hattori M."/>
            <person name="Ohkuma M."/>
        </authorList>
    </citation>
    <scope>NUCLEOTIDE SEQUENCE [LARGE SCALE GENOMIC DNA]</scope>
    <source>
        <strain evidence="2">JCM 14108</strain>
    </source>
</reference>
<evidence type="ECO:0000313" key="2">
    <source>
        <dbReference type="EMBL" id="GAF35426.1"/>
    </source>
</evidence>
<evidence type="ECO:0000313" key="3">
    <source>
        <dbReference type="Proteomes" id="UP000019488"/>
    </source>
</evidence>
<dbReference type="Proteomes" id="UP000019488">
    <property type="component" value="Unassembled WGS sequence"/>
</dbReference>
<dbReference type="RefSeq" id="WP_035177853.1">
    <property type="nucleotide sequence ID" value="NZ_AZFY01000096.1"/>
</dbReference>
<evidence type="ECO:0000256" key="1">
    <source>
        <dbReference type="HAMAP-Rule" id="MF_00652"/>
    </source>
</evidence>
<dbReference type="AlphaFoldDB" id="X0PGB2"/>
<dbReference type="NCBIfam" id="NF002543">
    <property type="entry name" value="PRK02101.1-4"/>
    <property type="match status" value="1"/>
</dbReference>
<dbReference type="HAMAP" id="MF_00652">
    <property type="entry name" value="UPF0246"/>
    <property type="match status" value="1"/>
</dbReference>